<comment type="similarity">
    <text evidence="2">Belongs to the RLP family.</text>
</comment>
<dbReference type="InterPro" id="IPR032675">
    <property type="entry name" value="LRR_dom_sf"/>
</dbReference>
<feature type="transmembrane region" description="Helical" evidence="12">
    <location>
        <begin position="920"/>
        <end position="941"/>
    </location>
</feature>
<keyword evidence="5 12" id="KW-0812">Transmembrane</keyword>
<dbReference type="InterPro" id="IPR055414">
    <property type="entry name" value="LRR_R13L4/SHOC2-like"/>
</dbReference>
<evidence type="ECO:0000256" key="11">
    <source>
        <dbReference type="ARBA" id="ARBA00023180"/>
    </source>
</evidence>
<keyword evidence="8 12" id="KW-1133">Transmembrane helix</keyword>
<keyword evidence="9 12" id="KW-0472">Membrane</keyword>
<dbReference type="FunFam" id="3.80.10.10:FF:000111">
    <property type="entry name" value="LRR receptor-like serine/threonine-protein kinase ERECTA"/>
    <property type="match status" value="1"/>
</dbReference>
<dbReference type="Pfam" id="PF00560">
    <property type="entry name" value="LRR_1"/>
    <property type="match status" value="6"/>
</dbReference>
<dbReference type="InterPro" id="IPR003591">
    <property type="entry name" value="Leu-rich_rpt_typical-subtyp"/>
</dbReference>
<dbReference type="SMART" id="SM00365">
    <property type="entry name" value="LRR_SD22"/>
    <property type="match status" value="8"/>
</dbReference>
<evidence type="ECO:0000256" key="2">
    <source>
        <dbReference type="ARBA" id="ARBA00009592"/>
    </source>
</evidence>
<protein>
    <submittedName>
        <fullName evidence="15">Uncharacterized protein</fullName>
    </submittedName>
</protein>
<dbReference type="SUPFAM" id="SSF52058">
    <property type="entry name" value="L domain-like"/>
    <property type="match status" value="3"/>
</dbReference>
<accession>A0AAW1VUP7</accession>
<comment type="subcellular location">
    <subcellularLocation>
        <location evidence="1">Cell membrane</location>
        <topology evidence="1">Single-pass type I membrane protein</topology>
    </subcellularLocation>
</comment>
<evidence type="ECO:0000256" key="10">
    <source>
        <dbReference type="ARBA" id="ARBA00023170"/>
    </source>
</evidence>
<keyword evidence="11" id="KW-0325">Glycoprotein</keyword>
<reference evidence="15 16" key="1">
    <citation type="journal article" date="2023" name="G3 (Bethesda)">
        <title>A chromosome-length genome assembly and annotation of blackberry (Rubus argutus, cv. 'Hillquist').</title>
        <authorList>
            <person name="Bruna T."/>
            <person name="Aryal R."/>
            <person name="Dudchenko O."/>
            <person name="Sargent D.J."/>
            <person name="Mead D."/>
            <person name="Buti M."/>
            <person name="Cavallini A."/>
            <person name="Hytonen T."/>
            <person name="Andres J."/>
            <person name="Pham M."/>
            <person name="Weisz D."/>
            <person name="Mascagni F."/>
            <person name="Usai G."/>
            <person name="Natali L."/>
            <person name="Bassil N."/>
            <person name="Fernandez G.E."/>
            <person name="Lomsadze A."/>
            <person name="Armour M."/>
            <person name="Olukolu B."/>
            <person name="Poorten T."/>
            <person name="Britton C."/>
            <person name="Davik J."/>
            <person name="Ashrafi H."/>
            <person name="Aiden E.L."/>
            <person name="Borodovsky M."/>
            <person name="Worthington M."/>
        </authorList>
    </citation>
    <scope>NUCLEOTIDE SEQUENCE [LARGE SCALE GENOMIC DNA]</scope>
    <source>
        <strain evidence="15">PI 553951</strain>
    </source>
</reference>
<dbReference type="PANTHER" id="PTHR48063">
    <property type="entry name" value="LRR RECEPTOR-LIKE KINASE"/>
    <property type="match status" value="1"/>
</dbReference>
<proteinExistence type="inferred from homology"/>
<evidence type="ECO:0000259" key="13">
    <source>
        <dbReference type="Pfam" id="PF08263"/>
    </source>
</evidence>
<sequence>MELGRCLKHAYVISIVVLLNISASLFMFHHHTNATRCVEREREALLAIKQELVDEHDRLSSWGSGSEAQKHDCCRWKGVYCDNQTGIVLRLDLRDDHFWWRWQGGKPKLRFQLKDGKMIWPQLKGKISPKLIELNHLIYLDLSDNDFNGSQIPPSIGSLTNLRYLNLNSAGFGGQVPYHQFGNLTHLEYLNLGDNDFTHSVENLNWLHHLSSLKYLDLSDTNLGNVYDWLETVNKLPNLRNLTLRRCNLPPPIISNSFSYINSSKSLVTVALRYNNVTSSIFKWLCNYNTTLVYLDLYSNQLSGSLPDVFGNMSSLTHLDLFGNQLEGGIPDSFAKLCGLQYLSISFNNLSGRISNFFESLSCAQSSLEILDVSWNHLAGPFPDLTKFLALKTLYLYGNQLSGTIPESIGQMSKLETIYVSNNHLEGVISETHFSRLSKLQQLSLSSNSLVLDFHSEWVPPFQLSTLDLGSCKMGPLIPKWLRTQKNLDILYISDAGISDIIPSWFWDWSQNISRMDLSRNEIKGTILTDSGFNFGYEPAINLSWNQLEGPIPSFLSKASSLDLSNNKLSKVDSFLCATNVSNLSYLDLSSNQVSGELPDCWKHFEYLVFLDLSNNSISGNIPTTMGSLSSIVTLKLDSNILEGELPSSMKNCTNLTHFDLGENKISGPIPKWLGVGMPYLAILILRSNHFNGSMPSQLCHLTSIQVLDLSMNNFSGCIPKCLNTCASLAQRGSPKLTISHRYRSVKGFLFISQEGSYDAEISIIWKGILSKYKSTLGLVKSIDLSSNRLTGEIPSEITHLVGLVSLNLSRNHLTGHIPSDIGKLELLQSLDLSRNQIYGKIPTSLLQIYGLGYLNLSYNHLSGKIPIGTQLQNYDPSSFAGNPQLCGLPLARTCDPEGTGRPNVSSNQEDSDELITQGFYISLGVGFAVGFWGVCGSLIFKRSWRYAYYKFLNASNDWLYVKVALIRRKLKDVLN</sequence>
<dbReference type="SMART" id="SM00369">
    <property type="entry name" value="LRR_TYP"/>
    <property type="match status" value="11"/>
</dbReference>
<keyword evidence="4" id="KW-0433">Leucine-rich repeat</keyword>
<dbReference type="Pfam" id="PF13855">
    <property type="entry name" value="LRR_8"/>
    <property type="match status" value="2"/>
</dbReference>
<evidence type="ECO:0000256" key="12">
    <source>
        <dbReference type="SAM" id="Phobius"/>
    </source>
</evidence>
<evidence type="ECO:0000256" key="3">
    <source>
        <dbReference type="ARBA" id="ARBA00022475"/>
    </source>
</evidence>
<name>A0AAW1VUP7_RUBAR</name>
<keyword evidence="6" id="KW-0732">Signal</keyword>
<gene>
    <name evidence="15" type="ORF">M0R45_034509</name>
</gene>
<feature type="domain" description="Leucine-rich repeat-containing N-terminal plant-type" evidence="13">
    <location>
        <begin position="40"/>
        <end position="82"/>
    </location>
</feature>
<evidence type="ECO:0000256" key="5">
    <source>
        <dbReference type="ARBA" id="ARBA00022692"/>
    </source>
</evidence>
<comment type="caution">
    <text evidence="15">The sequence shown here is derived from an EMBL/GenBank/DDBJ whole genome shotgun (WGS) entry which is preliminary data.</text>
</comment>
<dbReference type="GO" id="GO:0005886">
    <property type="term" value="C:plasma membrane"/>
    <property type="evidence" value="ECO:0007669"/>
    <property type="project" value="UniProtKB-SubCell"/>
</dbReference>
<dbReference type="AlphaFoldDB" id="A0AAW1VUP7"/>
<dbReference type="PANTHER" id="PTHR48063:SF101">
    <property type="entry name" value="LRR RECEPTOR-LIKE SERINE_THREONINE-PROTEIN KINASE FLS2"/>
    <property type="match status" value="1"/>
</dbReference>
<keyword evidence="3" id="KW-1003">Cell membrane</keyword>
<keyword evidence="10" id="KW-0675">Receptor</keyword>
<dbReference type="Proteomes" id="UP001457282">
    <property type="component" value="Unassembled WGS sequence"/>
</dbReference>
<dbReference type="FunFam" id="3.80.10.10:FF:001347">
    <property type="entry name" value="LRR receptor-like serine/threonine-protein kinase GSO2"/>
    <property type="match status" value="1"/>
</dbReference>
<dbReference type="InterPro" id="IPR046956">
    <property type="entry name" value="RLP23-like"/>
</dbReference>
<evidence type="ECO:0000256" key="9">
    <source>
        <dbReference type="ARBA" id="ARBA00023136"/>
    </source>
</evidence>
<dbReference type="FunFam" id="3.80.10.10:FF:000095">
    <property type="entry name" value="LRR receptor-like serine/threonine-protein kinase GSO1"/>
    <property type="match status" value="1"/>
</dbReference>
<keyword evidence="7" id="KW-0677">Repeat</keyword>
<keyword evidence="16" id="KW-1185">Reference proteome</keyword>
<dbReference type="InterPro" id="IPR013210">
    <property type="entry name" value="LRR_N_plant-typ"/>
</dbReference>
<evidence type="ECO:0000259" key="14">
    <source>
        <dbReference type="Pfam" id="PF23598"/>
    </source>
</evidence>
<evidence type="ECO:0000256" key="8">
    <source>
        <dbReference type="ARBA" id="ARBA00022989"/>
    </source>
</evidence>
<evidence type="ECO:0000313" key="16">
    <source>
        <dbReference type="Proteomes" id="UP001457282"/>
    </source>
</evidence>
<evidence type="ECO:0000313" key="15">
    <source>
        <dbReference type="EMBL" id="KAK9910552.1"/>
    </source>
</evidence>
<feature type="domain" description="Disease resistance R13L4/SHOC-2-like LRR" evidence="14">
    <location>
        <begin position="129"/>
        <end position="337"/>
    </location>
</feature>
<dbReference type="Gene3D" id="3.80.10.10">
    <property type="entry name" value="Ribonuclease Inhibitor"/>
    <property type="match status" value="4"/>
</dbReference>
<organism evidence="15 16">
    <name type="scientific">Rubus argutus</name>
    <name type="common">Southern blackberry</name>
    <dbReference type="NCBI Taxonomy" id="59490"/>
    <lineage>
        <taxon>Eukaryota</taxon>
        <taxon>Viridiplantae</taxon>
        <taxon>Streptophyta</taxon>
        <taxon>Embryophyta</taxon>
        <taxon>Tracheophyta</taxon>
        <taxon>Spermatophyta</taxon>
        <taxon>Magnoliopsida</taxon>
        <taxon>eudicotyledons</taxon>
        <taxon>Gunneridae</taxon>
        <taxon>Pentapetalae</taxon>
        <taxon>rosids</taxon>
        <taxon>fabids</taxon>
        <taxon>Rosales</taxon>
        <taxon>Rosaceae</taxon>
        <taxon>Rosoideae</taxon>
        <taxon>Rosoideae incertae sedis</taxon>
        <taxon>Rubus</taxon>
    </lineage>
</organism>
<evidence type="ECO:0000256" key="7">
    <source>
        <dbReference type="ARBA" id="ARBA00022737"/>
    </source>
</evidence>
<evidence type="ECO:0000256" key="4">
    <source>
        <dbReference type="ARBA" id="ARBA00022614"/>
    </source>
</evidence>
<dbReference type="Pfam" id="PF08263">
    <property type="entry name" value="LRRNT_2"/>
    <property type="match status" value="1"/>
</dbReference>
<dbReference type="FunFam" id="3.80.10.10:FF:000041">
    <property type="entry name" value="LRR receptor-like serine/threonine-protein kinase ERECTA"/>
    <property type="match status" value="1"/>
</dbReference>
<dbReference type="EMBL" id="JBEDUW010000007">
    <property type="protein sequence ID" value="KAK9910552.1"/>
    <property type="molecule type" value="Genomic_DNA"/>
</dbReference>
<dbReference type="Pfam" id="PF23598">
    <property type="entry name" value="LRR_14"/>
    <property type="match status" value="1"/>
</dbReference>
<feature type="transmembrane region" description="Helical" evidence="12">
    <location>
        <begin position="9"/>
        <end position="28"/>
    </location>
</feature>
<evidence type="ECO:0000256" key="1">
    <source>
        <dbReference type="ARBA" id="ARBA00004251"/>
    </source>
</evidence>
<dbReference type="InterPro" id="IPR001611">
    <property type="entry name" value="Leu-rich_rpt"/>
</dbReference>
<evidence type="ECO:0000256" key="6">
    <source>
        <dbReference type="ARBA" id="ARBA00022729"/>
    </source>
</evidence>